<feature type="chain" id="PRO_5015429754" evidence="1">
    <location>
        <begin position="19"/>
        <end position="253"/>
    </location>
</feature>
<evidence type="ECO:0000256" key="1">
    <source>
        <dbReference type="SAM" id="SignalP"/>
    </source>
</evidence>
<proteinExistence type="predicted"/>
<evidence type="ECO:0000313" key="2">
    <source>
        <dbReference type="EMBL" id="PPZ91430.1"/>
    </source>
</evidence>
<dbReference type="RefSeq" id="WP_104793750.1">
    <property type="nucleotide sequence ID" value="NZ_PTPZ01000004.1"/>
</dbReference>
<organism evidence="2 3">
    <name type="scientific">Cloacibacterium normanense</name>
    <dbReference type="NCBI Taxonomy" id="237258"/>
    <lineage>
        <taxon>Bacteria</taxon>
        <taxon>Pseudomonadati</taxon>
        <taxon>Bacteroidota</taxon>
        <taxon>Flavobacteriia</taxon>
        <taxon>Flavobacteriales</taxon>
        <taxon>Weeksellaceae</taxon>
    </lineage>
</organism>
<dbReference type="AlphaFoldDB" id="A0A2S7I4B7"/>
<feature type="signal peptide" evidence="1">
    <location>
        <begin position="1"/>
        <end position="18"/>
    </location>
</feature>
<dbReference type="Proteomes" id="UP000238565">
    <property type="component" value="Unassembled WGS sequence"/>
</dbReference>
<keyword evidence="1" id="KW-0732">Signal</keyword>
<name>A0A2S7I4B7_9FLAO</name>
<evidence type="ECO:0000313" key="3">
    <source>
        <dbReference type="Proteomes" id="UP000238565"/>
    </source>
</evidence>
<sequence>MKLIFSFLLVLFYTFINAQTLEETIDWLNTKKSDVISVESYHLPKNSTNTILFSFTKIRIDNSNGGYTSIGFDTINDFRISETNESPALYIVSSYIHEGLPLYIKMNFQTIEIRDRFKKAFSHIVNLKGNEMVTSLSYEKKDMLEWLNSRSIDIFEGENKLRLLYDDVGIKKYYLKSTNSILINWSKIKSISYNVYGENKKYYVFNIKSSDSITGNSEVIKFYVYSGVAESYGEILKDLAISNGAQLINEDLF</sequence>
<accession>A0A2S7I4B7</accession>
<reference evidence="2 3" key="1">
    <citation type="submission" date="2018-02" db="EMBL/GenBank/DDBJ databases">
        <title>Draft genome sequence of bacterial isolates from marine environment.</title>
        <authorList>
            <person name="Singh S.K."/>
            <person name="Hill R."/>
            <person name="Major S."/>
            <person name="Cai H."/>
            <person name="Li Y."/>
        </authorList>
    </citation>
    <scope>NUCLEOTIDE SEQUENCE [LARGE SCALE GENOMIC DNA]</scope>
    <source>
        <strain evidence="2 3">IMET F</strain>
    </source>
</reference>
<protein>
    <submittedName>
        <fullName evidence="2">Uncharacterized protein</fullName>
    </submittedName>
</protein>
<dbReference type="EMBL" id="PTPZ01000004">
    <property type="protein sequence ID" value="PPZ91430.1"/>
    <property type="molecule type" value="Genomic_DNA"/>
</dbReference>
<comment type="caution">
    <text evidence="2">The sequence shown here is derived from an EMBL/GenBank/DDBJ whole genome shotgun (WGS) entry which is preliminary data.</text>
</comment>
<gene>
    <name evidence="2" type="ORF">C3729_08375</name>
</gene>